<dbReference type="Pfam" id="PF02661">
    <property type="entry name" value="Fic"/>
    <property type="match status" value="1"/>
</dbReference>
<dbReference type="NCBIfam" id="TIGR01550">
    <property type="entry name" value="DOC_P1"/>
    <property type="match status" value="1"/>
</dbReference>
<dbReference type="SUPFAM" id="SSF140931">
    <property type="entry name" value="Fic-like"/>
    <property type="match status" value="1"/>
</dbReference>
<organism evidence="2 3">
    <name type="scientific">Candidatus Nomurabacteria bacterium RIFCSPLOWO2_01_FULL_36_16</name>
    <dbReference type="NCBI Taxonomy" id="1801767"/>
    <lineage>
        <taxon>Bacteria</taxon>
        <taxon>Candidatus Nomuraibacteriota</taxon>
    </lineage>
</organism>
<accession>A0A1F6WXK9</accession>
<dbReference type="PROSITE" id="PS51459">
    <property type="entry name" value="FIDO"/>
    <property type="match status" value="1"/>
</dbReference>
<dbReference type="InterPro" id="IPR006440">
    <property type="entry name" value="Doc"/>
</dbReference>
<comment type="caution">
    <text evidence="2">The sequence shown here is derived from an EMBL/GenBank/DDBJ whole genome shotgun (WGS) entry which is preliminary data.</text>
</comment>
<proteinExistence type="predicted"/>
<dbReference type="AlphaFoldDB" id="A0A1F6WXK9"/>
<evidence type="ECO:0000259" key="1">
    <source>
        <dbReference type="PROSITE" id="PS51459"/>
    </source>
</evidence>
<sequence length="143" mass="16887">MRTKRITVREVEYVAFSFAQKLMTYDEPIPEFGTRFQNILESCIDTPFMQFNRKDLYRGLVGKASALFYFLIKNHPFQNGNKRIAVMTVLYLFHKNGKWIKMNNEDLYNFAKGIARSKPTSSEKIIIQIQRTLKKYTIDLKDT</sequence>
<dbReference type="InterPro" id="IPR036597">
    <property type="entry name" value="Fido-like_dom_sf"/>
</dbReference>
<dbReference type="Gene3D" id="1.20.120.1870">
    <property type="entry name" value="Fic/DOC protein, Fido domain"/>
    <property type="match status" value="1"/>
</dbReference>
<reference evidence="2 3" key="1">
    <citation type="journal article" date="2016" name="Nat. Commun.">
        <title>Thousands of microbial genomes shed light on interconnected biogeochemical processes in an aquifer system.</title>
        <authorList>
            <person name="Anantharaman K."/>
            <person name="Brown C.T."/>
            <person name="Hug L.A."/>
            <person name="Sharon I."/>
            <person name="Castelle C.J."/>
            <person name="Probst A.J."/>
            <person name="Thomas B.C."/>
            <person name="Singh A."/>
            <person name="Wilkins M.J."/>
            <person name="Karaoz U."/>
            <person name="Brodie E.L."/>
            <person name="Williams K.H."/>
            <person name="Hubbard S.S."/>
            <person name="Banfield J.F."/>
        </authorList>
    </citation>
    <scope>NUCLEOTIDE SEQUENCE [LARGE SCALE GENOMIC DNA]</scope>
</reference>
<gene>
    <name evidence="2" type="ORF">A3A91_02905</name>
</gene>
<dbReference type="InterPro" id="IPR003812">
    <property type="entry name" value="Fido"/>
</dbReference>
<dbReference type="Proteomes" id="UP000177001">
    <property type="component" value="Unassembled WGS sequence"/>
</dbReference>
<protein>
    <recommendedName>
        <fullName evidence="1">Fido domain-containing protein</fullName>
    </recommendedName>
</protein>
<dbReference type="EMBL" id="MFUR01000013">
    <property type="protein sequence ID" value="OGI86637.1"/>
    <property type="molecule type" value="Genomic_DNA"/>
</dbReference>
<evidence type="ECO:0000313" key="3">
    <source>
        <dbReference type="Proteomes" id="UP000177001"/>
    </source>
</evidence>
<evidence type="ECO:0000313" key="2">
    <source>
        <dbReference type="EMBL" id="OGI86637.1"/>
    </source>
</evidence>
<feature type="domain" description="Fido" evidence="1">
    <location>
        <begin position="6"/>
        <end position="131"/>
    </location>
</feature>
<dbReference type="GO" id="GO:0016301">
    <property type="term" value="F:kinase activity"/>
    <property type="evidence" value="ECO:0007669"/>
    <property type="project" value="InterPro"/>
</dbReference>
<name>A0A1F6WXK9_9BACT</name>
<dbReference type="InterPro" id="IPR053737">
    <property type="entry name" value="Type_II_TA_Toxin"/>
</dbReference>